<reference evidence="1" key="1">
    <citation type="journal article" date="2021" name="New Phytol.">
        <title>Evolutionary innovations through gain and loss of genes in the ectomycorrhizal Boletales.</title>
        <authorList>
            <person name="Wu G."/>
            <person name="Miyauchi S."/>
            <person name="Morin E."/>
            <person name="Kuo A."/>
            <person name="Drula E."/>
            <person name="Varga T."/>
            <person name="Kohler A."/>
            <person name="Feng B."/>
            <person name="Cao Y."/>
            <person name="Lipzen A."/>
            <person name="Daum C."/>
            <person name="Hundley H."/>
            <person name="Pangilinan J."/>
            <person name="Johnson J."/>
            <person name="Barry K."/>
            <person name="LaButti K."/>
            <person name="Ng V."/>
            <person name="Ahrendt S."/>
            <person name="Min B."/>
            <person name="Choi I.G."/>
            <person name="Park H."/>
            <person name="Plett J.M."/>
            <person name="Magnuson J."/>
            <person name="Spatafora J.W."/>
            <person name="Nagy L.G."/>
            <person name="Henrissat B."/>
            <person name="Grigoriev I.V."/>
            <person name="Yang Z.L."/>
            <person name="Xu J."/>
            <person name="Martin F.M."/>
        </authorList>
    </citation>
    <scope>NUCLEOTIDE SEQUENCE</scope>
    <source>
        <strain evidence="1">ATCC 28755</strain>
    </source>
</reference>
<organism evidence="1 2">
    <name type="scientific">Hygrophoropsis aurantiaca</name>
    <dbReference type="NCBI Taxonomy" id="72124"/>
    <lineage>
        <taxon>Eukaryota</taxon>
        <taxon>Fungi</taxon>
        <taxon>Dikarya</taxon>
        <taxon>Basidiomycota</taxon>
        <taxon>Agaricomycotina</taxon>
        <taxon>Agaricomycetes</taxon>
        <taxon>Agaricomycetidae</taxon>
        <taxon>Boletales</taxon>
        <taxon>Coniophorineae</taxon>
        <taxon>Hygrophoropsidaceae</taxon>
        <taxon>Hygrophoropsis</taxon>
    </lineage>
</organism>
<accession>A0ACB8AFS0</accession>
<dbReference type="Proteomes" id="UP000790377">
    <property type="component" value="Unassembled WGS sequence"/>
</dbReference>
<name>A0ACB8AFS0_9AGAM</name>
<evidence type="ECO:0000313" key="1">
    <source>
        <dbReference type="EMBL" id="KAH7912082.1"/>
    </source>
</evidence>
<comment type="caution">
    <text evidence="1">The sequence shown here is derived from an EMBL/GenBank/DDBJ whole genome shotgun (WGS) entry which is preliminary data.</text>
</comment>
<sequence length="273" mass="29063">MDLGLKGVHVLVTGASGGIGLETTRLYLSLGANVTAHYNSNVAPIKALVDLSPQTSSRLQWIQADLSSEEAVLKMFASLSEMAHGPVQVVIVNHGYWPPADVPLAEMSLAQWNSTLSTNLTSSFLVCREYLKQLARASPEAKDKASIVFIGSTAGKYGEAGHVDYSVTKSAMMYGLTMTLKNEIVKIAPKGRVNCVAPGWVKTPMAESALNDPNVVYRALATTPLKKVATPLDIANQIAILSSSTVSGHVSGQVLMVEGGMEGRLLNRPEDIV</sequence>
<keyword evidence="2" id="KW-1185">Reference proteome</keyword>
<protein>
    <submittedName>
        <fullName evidence="1">NAD(P)-binding protein</fullName>
    </submittedName>
</protein>
<gene>
    <name evidence="1" type="ORF">BJ138DRAFT_1149283</name>
</gene>
<evidence type="ECO:0000313" key="2">
    <source>
        <dbReference type="Proteomes" id="UP000790377"/>
    </source>
</evidence>
<proteinExistence type="predicted"/>
<dbReference type="EMBL" id="MU267660">
    <property type="protein sequence ID" value="KAH7912082.1"/>
    <property type="molecule type" value="Genomic_DNA"/>
</dbReference>